<evidence type="ECO:0000313" key="1">
    <source>
        <dbReference type="EnsemblPlants" id="AVESA.00010b.r2.5DG0945960.1.CDS"/>
    </source>
</evidence>
<reference evidence="1" key="1">
    <citation type="submission" date="2021-05" db="EMBL/GenBank/DDBJ databases">
        <authorList>
            <person name="Scholz U."/>
            <person name="Mascher M."/>
            <person name="Fiebig A."/>
        </authorList>
    </citation>
    <scope>NUCLEOTIDE SEQUENCE [LARGE SCALE GENOMIC DNA]</scope>
</reference>
<reference evidence="1" key="2">
    <citation type="submission" date="2025-09" db="UniProtKB">
        <authorList>
            <consortium name="EnsemblPlants"/>
        </authorList>
    </citation>
    <scope>IDENTIFICATION</scope>
</reference>
<protein>
    <submittedName>
        <fullName evidence="1">Uncharacterized protein</fullName>
    </submittedName>
</protein>
<dbReference type="EnsemblPlants" id="AVESA.00010b.r2.5DG0945960.1">
    <property type="protein sequence ID" value="AVESA.00010b.r2.5DG0945960.1.CDS"/>
    <property type="gene ID" value="AVESA.00010b.r2.5DG0945960"/>
</dbReference>
<sequence>MIVLAAARLNFTTRRFPHGSRNMISSSSGVKGSAADDKDTRAAGEMPDCAMDDVPLIDVLPDSSHRDGSVYSGTTTEGWKRSYRIADRNETRQESMMFSDPTDCFFYNGRCVSHSSRHMFQILSIRLAKFPAEHGLVELYGYLAVRDYPDTSLNYIVNFSRDDPVIMEQGSLINMAGPKRGIQFISPILFEYDMKIKTGEHEKEDPQLIDGVSHLDPIETSDRSPFTFRIQGDCGAIDVGASHISFAVEATIQVVISRVQSSFSMRLGCFSSGLDEEIRLFDGAIGESGGLKRSVVAVQRPGQMELKFKVEADSCIPAEYCCSFEANKHGHVMREINTGFALIAVKVSWSTLLEL</sequence>
<proteinExistence type="predicted"/>
<keyword evidence="2" id="KW-1185">Reference proteome</keyword>
<evidence type="ECO:0000313" key="2">
    <source>
        <dbReference type="Proteomes" id="UP001732700"/>
    </source>
</evidence>
<accession>A0ACD5YC77</accession>
<organism evidence="1 2">
    <name type="scientific">Avena sativa</name>
    <name type="common">Oat</name>
    <dbReference type="NCBI Taxonomy" id="4498"/>
    <lineage>
        <taxon>Eukaryota</taxon>
        <taxon>Viridiplantae</taxon>
        <taxon>Streptophyta</taxon>
        <taxon>Embryophyta</taxon>
        <taxon>Tracheophyta</taxon>
        <taxon>Spermatophyta</taxon>
        <taxon>Magnoliopsida</taxon>
        <taxon>Liliopsida</taxon>
        <taxon>Poales</taxon>
        <taxon>Poaceae</taxon>
        <taxon>BOP clade</taxon>
        <taxon>Pooideae</taxon>
        <taxon>Poodae</taxon>
        <taxon>Poeae</taxon>
        <taxon>Poeae Chloroplast Group 1 (Aveneae type)</taxon>
        <taxon>Aveninae</taxon>
        <taxon>Avena</taxon>
    </lineage>
</organism>
<dbReference type="Proteomes" id="UP001732700">
    <property type="component" value="Chromosome 5D"/>
</dbReference>
<name>A0ACD5YC77_AVESA</name>